<organism evidence="2 3">
    <name type="scientific">Merdimmobilis hominis</name>
    <dbReference type="NCBI Taxonomy" id="2897707"/>
    <lineage>
        <taxon>Bacteria</taxon>
        <taxon>Bacillati</taxon>
        <taxon>Bacillota</taxon>
        <taxon>Clostridia</taxon>
        <taxon>Eubacteriales</taxon>
        <taxon>Oscillospiraceae</taxon>
        <taxon>Merdimmobilis</taxon>
    </lineage>
</organism>
<dbReference type="EMBL" id="JACJKY010000001">
    <property type="protein sequence ID" value="MBM6919764.1"/>
    <property type="molecule type" value="Genomic_DNA"/>
</dbReference>
<dbReference type="Pfam" id="PF18975">
    <property type="entry name" value="DUF5711"/>
    <property type="match status" value="1"/>
</dbReference>
<accession>A0A939BBY7</accession>
<evidence type="ECO:0000256" key="1">
    <source>
        <dbReference type="SAM" id="Phobius"/>
    </source>
</evidence>
<sequence length="378" mass="41633">MAEIQNLEAYRKQKKQQHRRKRWIYAACVLAAACILAGVVMILPAGTISRLFDGGDEQFPLTLTGEQPTDICTMQNGFVVLSKSSLTLYHMDGTVRKEQFHGYTNPVLCKQNDMLLLYDRGGTAFFTMDGSGNISEQKTDFSILCGQIAKDGSIAIATTHDQYASYVQVYDKKLALKYWFGAAADTFSSLAFSADSRYLSACAIDTSEGLFCAEIYRLDTQTEAQASIQTVYDMLPLSISYLDAQTIAVVGKDSVAVLQDGKQEARYTYEGELVQMSCDLPNVVTVVTEIQQNGISQITSIGKNGTVTASAQVEEVPTDLDVSNDQLVFLGSEGFYVFDRTLKQTKQIDLPHSVQKIACNQTAVILLSGEVIQKYYIS</sequence>
<dbReference type="Proteomes" id="UP000774750">
    <property type="component" value="Unassembled WGS sequence"/>
</dbReference>
<keyword evidence="1" id="KW-1133">Transmembrane helix</keyword>
<dbReference type="AlphaFoldDB" id="A0A939BBY7"/>
<evidence type="ECO:0000313" key="2">
    <source>
        <dbReference type="EMBL" id="MBM6919764.1"/>
    </source>
</evidence>
<name>A0A939BBY7_9FIRM</name>
<keyword evidence="1" id="KW-0812">Transmembrane</keyword>
<keyword evidence="1" id="KW-0472">Membrane</keyword>
<dbReference type="InterPro" id="IPR043765">
    <property type="entry name" value="DUF5711"/>
</dbReference>
<comment type="caution">
    <text evidence="2">The sequence shown here is derived from an EMBL/GenBank/DDBJ whole genome shotgun (WGS) entry which is preliminary data.</text>
</comment>
<reference evidence="2" key="2">
    <citation type="journal article" date="2021" name="Sci. Rep.">
        <title>The distribution of antibiotic resistance genes in chicken gut microbiota commensals.</title>
        <authorList>
            <person name="Juricova H."/>
            <person name="Matiasovicova J."/>
            <person name="Kubasova T."/>
            <person name="Cejkova D."/>
            <person name="Rychlik I."/>
        </authorList>
    </citation>
    <scope>NUCLEOTIDE SEQUENCE</scope>
    <source>
        <strain evidence="2">An559</strain>
    </source>
</reference>
<evidence type="ECO:0000313" key="3">
    <source>
        <dbReference type="Proteomes" id="UP000774750"/>
    </source>
</evidence>
<feature type="transmembrane region" description="Helical" evidence="1">
    <location>
        <begin position="23"/>
        <end position="43"/>
    </location>
</feature>
<proteinExistence type="predicted"/>
<dbReference type="SUPFAM" id="SSF69322">
    <property type="entry name" value="Tricorn protease domain 2"/>
    <property type="match status" value="1"/>
</dbReference>
<keyword evidence="3" id="KW-1185">Reference proteome</keyword>
<protein>
    <submittedName>
        <fullName evidence="2">Uncharacterized protein</fullName>
    </submittedName>
</protein>
<gene>
    <name evidence="2" type="ORF">H6A12_01100</name>
</gene>
<reference evidence="2" key="1">
    <citation type="submission" date="2020-08" db="EMBL/GenBank/DDBJ databases">
        <authorList>
            <person name="Cejkova D."/>
            <person name="Kubasova T."/>
            <person name="Jahodarova E."/>
            <person name="Rychlik I."/>
        </authorList>
    </citation>
    <scope>NUCLEOTIDE SEQUENCE</scope>
    <source>
        <strain evidence="2">An559</strain>
    </source>
</reference>
<dbReference type="RefSeq" id="WP_204443870.1">
    <property type="nucleotide sequence ID" value="NZ_JACJKY010000001.1"/>
</dbReference>